<dbReference type="Gene3D" id="1.10.1740.10">
    <property type="match status" value="1"/>
</dbReference>
<evidence type="ECO:0000313" key="11">
    <source>
        <dbReference type="Proteomes" id="UP000002754"/>
    </source>
</evidence>
<keyword evidence="3 6" id="KW-0731">Sigma factor</keyword>
<dbReference type="PANTHER" id="PTHR43133:SF60">
    <property type="entry name" value="RNA POLYMERASE SIGMA FACTOR SIGV"/>
    <property type="match status" value="1"/>
</dbReference>
<accession>A0A094WIR2</accession>
<keyword evidence="5 6" id="KW-0804">Transcription</keyword>
<dbReference type="InterPro" id="IPR014284">
    <property type="entry name" value="RNA_pol_sigma-70_dom"/>
</dbReference>
<feature type="domain" description="RNA polymerase sigma-70 region 2" evidence="7">
    <location>
        <begin position="19"/>
        <end position="86"/>
    </location>
</feature>
<evidence type="ECO:0000256" key="4">
    <source>
        <dbReference type="ARBA" id="ARBA00023125"/>
    </source>
</evidence>
<dbReference type="EMBL" id="ALPT02000101">
    <property type="protein sequence ID" value="KGA95818.1"/>
    <property type="molecule type" value="Genomic_DNA"/>
</dbReference>
<dbReference type="Proteomes" id="UP000002754">
    <property type="component" value="Unassembled WGS sequence"/>
</dbReference>
<sequence length="176" mass="21149">MDELVKKAQQGDEWAFRQIVEEHRAHVIRAIMPVIKNVKDAEELAQDVFVRVFYALPQYEARGFKTWITRIAVNMAIDEKRKRARRKEEALGDWEGTTTSNQIEEQLIKKETKRIVLEKMESVPENYRNVLIAFYIEEKSYQEIANEQKVEVKTVETKLYRARKWVKDRWKEDEFR</sequence>
<dbReference type="Proteomes" id="UP000297014">
    <property type="component" value="Unassembled WGS sequence"/>
</dbReference>
<dbReference type="NCBIfam" id="TIGR02937">
    <property type="entry name" value="sigma70-ECF"/>
    <property type="match status" value="1"/>
</dbReference>
<keyword evidence="11" id="KW-1185">Reference proteome</keyword>
<dbReference type="GO" id="GO:0003677">
    <property type="term" value="F:DNA binding"/>
    <property type="evidence" value="ECO:0007669"/>
    <property type="project" value="UniProtKB-KW"/>
</dbReference>
<gene>
    <name evidence="10" type="ORF">AJ85_10485</name>
    <name evidence="9" type="ORF">BALCAV_0220120</name>
</gene>
<dbReference type="RefSeq" id="WP_003321987.1">
    <property type="nucleotide sequence ID" value="NZ_ALPT02000101.1"/>
</dbReference>
<dbReference type="InterPro" id="IPR013324">
    <property type="entry name" value="RNA_pol_sigma_r3/r4-like"/>
</dbReference>
<evidence type="ECO:0000313" key="10">
    <source>
        <dbReference type="EMBL" id="THG90489.1"/>
    </source>
</evidence>
<reference evidence="9 11" key="1">
    <citation type="journal article" date="2014" name="Genome Announc.">
        <title>Draft Genome Sequence of Bacillus alcalophilus AV1934, a Classic Alkaliphile Isolated from Human Feces in 1934.</title>
        <authorList>
            <person name="Attie O."/>
            <person name="Jayaprakash A."/>
            <person name="Shah H."/>
            <person name="Paulsen I.T."/>
            <person name="Morino M."/>
            <person name="Takahashi Y."/>
            <person name="Narumi I."/>
            <person name="Sachidanandam R."/>
            <person name="Satoh K."/>
            <person name="Ito M."/>
            <person name="Krulwich T.A."/>
        </authorList>
    </citation>
    <scope>NUCLEOTIDE SEQUENCE [LARGE SCALE GENOMIC DNA]</scope>
    <source>
        <strain evidence="9 11">AV1934</strain>
    </source>
</reference>
<dbReference type="STRING" id="1218173.BALCAV_0220120"/>
<dbReference type="GO" id="GO:0006352">
    <property type="term" value="P:DNA-templated transcription initiation"/>
    <property type="evidence" value="ECO:0007669"/>
    <property type="project" value="InterPro"/>
</dbReference>
<evidence type="ECO:0000256" key="3">
    <source>
        <dbReference type="ARBA" id="ARBA00023082"/>
    </source>
</evidence>
<evidence type="ECO:0000256" key="1">
    <source>
        <dbReference type="ARBA" id="ARBA00010641"/>
    </source>
</evidence>
<evidence type="ECO:0000256" key="5">
    <source>
        <dbReference type="ARBA" id="ARBA00023163"/>
    </source>
</evidence>
<evidence type="ECO:0000259" key="7">
    <source>
        <dbReference type="Pfam" id="PF04542"/>
    </source>
</evidence>
<comment type="similarity">
    <text evidence="1 6">Belongs to the sigma-70 factor family. ECF subfamily.</text>
</comment>
<dbReference type="InterPro" id="IPR036388">
    <property type="entry name" value="WH-like_DNA-bd_sf"/>
</dbReference>
<dbReference type="Pfam" id="PF08281">
    <property type="entry name" value="Sigma70_r4_2"/>
    <property type="match status" value="1"/>
</dbReference>
<evidence type="ECO:0000313" key="9">
    <source>
        <dbReference type="EMBL" id="KGA95818.1"/>
    </source>
</evidence>
<comment type="caution">
    <text evidence="9">The sequence shown here is derived from an EMBL/GenBank/DDBJ whole genome shotgun (WGS) entry which is preliminary data.</text>
</comment>
<keyword evidence="9" id="KW-0240">DNA-directed RNA polymerase</keyword>
<name>A0A094WIR2_ALKAL</name>
<dbReference type="CDD" id="cd06171">
    <property type="entry name" value="Sigma70_r4"/>
    <property type="match status" value="1"/>
</dbReference>
<dbReference type="InterPro" id="IPR039425">
    <property type="entry name" value="RNA_pol_sigma-70-like"/>
</dbReference>
<dbReference type="OrthoDB" id="9784984at2"/>
<dbReference type="InterPro" id="IPR007627">
    <property type="entry name" value="RNA_pol_sigma70_r2"/>
</dbReference>
<dbReference type="GO" id="GO:0016987">
    <property type="term" value="F:sigma factor activity"/>
    <property type="evidence" value="ECO:0007669"/>
    <property type="project" value="UniProtKB-KW"/>
</dbReference>
<dbReference type="InterPro" id="IPR013325">
    <property type="entry name" value="RNA_pol_sigma_r2"/>
</dbReference>
<keyword evidence="4 6" id="KW-0238">DNA-binding</keyword>
<reference evidence="10 12" key="2">
    <citation type="submission" date="2014-01" db="EMBL/GenBank/DDBJ databases">
        <title>Draft genome sequencing of Bacillus alcalophilus CGMCC 1.3604.</title>
        <authorList>
            <person name="Yang J."/>
            <person name="Diao L."/>
            <person name="Yang S."/>
        </authorList>
    </citation>
    <scope>NUCLEOTIDE SEQUENCE [LARGE SCALE GENOMIC DNA]</scope>
    <source>
        <strain evidence="10 12">CGMCC 1.3604</strain>
    </source>
</reference>
<dbReference type="PROSITE" id="PS01063">
    <property type="entry name" value="SIGMA70_ECF"/>
    <property type="match status" value="1"/>
</dbReference>
<dbReference type="AlphaFoldDB" id="A0A094WIR2"/>
<dbReference type="eggNOG" id="COG1595">
    <property type="taxonomic scope" value="Bacteria"/>
</dbReference>
<evidence type="ECO:0000259" key="8">
    <source>
        <dbReference type="Pfam" id="PF08281"/>
    </source>
</evidence>
<keyword evidence="2 6" id="KW-0805">Transcription regulation</keyword>
<dbReference type="EMBL" id="JALP01000144">
    <property type="protein sequence ID" value="THG90489.1"/>
    <property type="molecule type" value="Genomic_DNA"/>
</dbReference>
<dbReference type="PANTHER" id="PTHR43133">
    <property type="entry name" value="RNA POLYMERASE ECF-TYPE SIGMA FACTO"/>
    <property type="match status" value="1"/>
</dbReference>
<evidence type="ECO:0000313" key="12">
    <source>
        <dbReference type="Proteomes" id="UP000297014"/>
    </source>
</evidence>
<evidence type="ECO:0000256" key="6">
    <source>
        <dbReference type="RuleBase" id="RU000716"/>
    </source>
</evidence>
<organism evidence="9 11">
    <name type="scientific">Alkalihalobacillus alcalophilus ATCC 27647 = CGMCC 1.3604</name>
    <dbReference type="NCBI Taxonomy" id="1218173"/>
    <lineage>
        <taxon>Bacteria</taxon>
        <taxon>Bacillati</taxon>
        <taxon>Bacillota</taxon>
        <taxon>Bacilli</taxon>
        <taxon>Bacillales</taxon>
        <taxon>Bacillaceae</taxon>
        <taxon>Alkalihalobacillus</taxon>
    </lineage>
</organism>
<dbReference type="SUPFAM" id="SSF88659">
    <property type="entry name" value="Sigma3 and sigma4 domains of RNA polymerase sigma factors"/>
    <property type="match status" value="1"/>
</dbReference>
<dbReference type="SUPFAM" id="SSF88946">
    <property type="entry name" value="Sigma2 domain of RNA polymerase sigma factors"/>
    <property type="match status" value="1"/>
</dbReference>
<dbReference type="GO" id="GO:0006950">
    <property type="term" value="P:response to stress"/>
    <property type="evidence" value="ECO:0007669"/>
    <property type="project" value="UniProtKB-ARBA"/>
</dbReference>
<protein>
    <recommendedName>
        <fullName evidence="6">RNA polymerase sigma factor</fullName>
    </recommendedName>
</protein>
<dbReference type="InterPro" id="IPR013249">
    <property type="entry name" value="RNA_pol_sigma70_r4_t2"/>
</dbReference>
<proteinExistence type="inferred from homology"/>
<evidence type="ECO:0000256" key="2">
    <source>
        <dbReference type="ARBA" id="ARBA00023015"/>
    </source>
</evidence>
<feature type="domain" description="RNA polymerase sigma factor 70 region 4 type 2" evidence="8">
    <location>
        <begin position="114"/>
        <end position="165"/>
    </location>
</feature>
<dbReference type="Pfam" id="PF04542">
    <property type="entry name" value="Sigma70_r2"/>
    <property type="match status" value="1"/>
</dbReference>
<dbReference type="GO" id="GO:0000428">
    <property type="term" value="C:DNA-directed RNA polymerase complex"/>
    <property type="evidence" value="ECO:0007669"/>
    <property type="project" value="UniProtKB-KW"/>
</dbReference>
<dbReference type="InterPro" id="IPR000838">
    <property type="entry name" value="RNA_pol_sigma70_ECF_CS"/>
</dbReference>
<dbReference type="Gene3D" id="1.10.10.10">
    <property type="entry name" value="Winged helix-like DNA-binding domain superfamily/Winged helix DNA-binding domain"/>
    <property type="match status" value="1"/>
</dbReference>